<evidence type="ECO:0000256" key="1">
    <source>
        <dbReference type="ARBA" id="ARBA00004123"/>
    </source>
</evidence>
<dbReference type="AlphaFoldDB" id="A0A212ERE7"/>
<dbReference type="EMBL" id="AGBW02013068">
    <property type="protein sequence ID" value="OWR44024.1"/>
    <property type="molecule type" value="Genomic_DNA"/>
</dbReference>
<dbReference type="GO" id="GO:0005524">
    <property type="term" value="F:ATP binding"/>
    <property type="evidence" value="ECO:0007669"/>
    <property type="project" value="UniProtKB-KW"/>
</dbReference>
<evidence type="ECO:0000256" key="6">
    <source>
        <dbReference type="ARBA" id="ARBA00023242"/>
    </source>
</evidence>
<dbReference type="GO" id="GO:0033314">
    <property type="term" value="P:mitotic DNA replication checkpoint signaling"/>
    <property type="evidence" value="ECO:0007669"/>
    <property type="project" value="TreeGrafter"/>
</dbReference>
<dbReference type="eggNOG" id="KOG1970">
    <property type="taxonomic scope" value="Eukaryota"/>
</dbReference>
<comment type="similarity">
    <text evidence="2">Belongs to the rad17/RAD24 family.</text>
</comment>
<dbReference type="GO" id="GO:0006281">
    <property type="term" value="P:DNA repair"/>
    <property type="evidence" value="ECO:0007669"/>
    <property type="project" value="InterPro"/>
</dbReference>
<dbReference type="GO" id="GO:0000077">
    <property type="term" value="P:DNA damage checkpoint signaling"/>
    <property type="evidence" value="ECO:0007669"/>
    <property type="project" value="TreeGrafter"/>
</dbReference>
<dbReference type="GO" id="GO:0003689">
    <property type="term" value="F:DNA clamp loader activity"/>
    <property type="evidence" value="ECO:0007669"/>
    <property type="project" value="TreeGrafter"/>
</dbReference>
<evidence type="ECO:0000313" key="9">
    <source>
        <dbReference type="Proteomes" id="UP000007151"/>
    </source>
</evidence>
<protein>
    <submittedName>
        <fullName evidence="8">Rad17</fullName>
    </submittedName>
</protein>
<keyword evidence="4" id="KW-0227">DNA damage</keyword>
<keyword evidence="9" id="KW-1185">Reference proteome</keyword>
<dbReference type="Pfam" id="PF03215">
    <property type="entry name" value="Rad17"/>
    <property type="match status" value="1"/>
</dbReference>
<dbReference type="FunCoup" id="A0A212ERE7">
    <property type="interactions" value="941"/>
</dbReference>
<dbReference type="Proteomes" id="UP000007151">
    <property type="component" value="Unassembled WGS sequence"/>
</dbReference>
<dbReference type="GO" id="GO:0005634">
    <property type="term" value="C:nucleus"/>
    <property type="evidence" value="ECO:0007669"/>
    <property type="project" value="UniProtKB-SubCell"/>
</dbReference>
<dbReference type="Gene3D" id="3.40.50.300">
    <property type="entry name" value="P-loop containing nucleotide triphosphate hydrolases"/>
    <property type="match status" value="1"/>
</dbReference>
<dbReference type="KEGG" id="dpl:KGM_206483"/>
<evidence type="ECO:0000256" key="4">
    <source>
        <dbReference type="ARBA" id="ARBA00022763"/>
    </source>
</evidence>
<dbReference type="PANTHER" id="PTHR12172">
    <property type="entry name" value="CELL CYCLE CHECKPOINT PROTEIN RAD17"/>
    <property type="match status" value="1"/>
</dbReference>
<comment type="subcellular location">
    <subcellularLocation>
        <location evidence="1">Nucleus</location>
    </subcellularLocation>
</comment>
<evidence type="ECO:0000256" key="2">
    <source>
        <dbReference type="ARBA" id="ARBA00006168"/>
    </source>
</evidence>
<evidence type="ECO:0000256" key="3">
    <source>
        <dbReference type="ARBA" id="ARBA00022741"/>
    </source>
</evidence>
<evidence type="ECO:0000256" key="5">
    <source>
        <dbReference type="ARBA" id="ARBA00022840"/>
    </source>
</evidence>
<keyword evidence="5" id="KW-0067">ATP-binding</keyword>
<dbReference type="STRING" id="278856.A0A212ERE7"/>
<keyword evidence="7" id="KW-0131">Cell cycle</keyword>
<dbReference type="SUPFAM" id="SSF52540">
    <property type="entry name" value="P-loop containing nucleoside triphosphate hydrolases"/>
    <property type="match status" value="1"/>
</dbReference>
<reference evidence="8 9" key="1">
    <citation type="journal article" date="2011" name="Cell">
        <title>The monarch butterfly genome yields insights into long-distance migration.</title>
        <authorList>
            <person name="Zhan S."/>
            <person name="Merlin C."/>
            <person name="Boore J.L."/>
            <person name="Reppert S.M."/>
        </authorList>
    </citation>
    <scope>NUCLEOTIDE SEQUENCE [LARGE SCALE GENOMIC DNA]</scope>
    <source>
        <strain evidence="8">F-2</strain>
    </source>
</reference>
<dbReference type="InterPro" id="IPR004582">
    <property type="entry name" value="Checkpoint_prot_Rad17_Rad24"/>
</dbReference>
<dbReference type="OrthoDB" id="10265971at2759"/>
<dbReference type="PANTHER" id="PTHR12172:SF0">
    <property type="entry name" value="CELL CYCLE CHECKPOINT PROTEIN RAD17"/>
    <property type="match status" value="1"/>
</dbReference>
<comment type="caution">
    <text evidence="8">The sequence shown here is derived from an EMBL/GenBank/DDBJ whole genome shotgun (WGS) entry which is preliminary data.</text>
</comment>
<dbReference type="InterPro" id="IPR027417">
    <property type="entry name" value="P-loop_NTPase"/>
</dbReference>
<evidence type="ECO:0000256" key="7">
    <source>
        <dbReference type="ARBA" id="ARBA00023306"/>
    </source>
</evidence>
<keyword evidence="3" id="KW-0547">Nucleotide-binding</keyword>
<evidence type="ECO:0000313" key="8">
    <source>
        <dbReference type="EMBL" id="OWR44024.1"/>
    </source>
</evidence>
<keyword evidence="6" id="KW-0539">Nucleus</keyword>
<proteinExistence type="inferred from homology"/>
<sequence length="488" mass="55063">MLRPSKGKKWFKPVFDLDDNLPAKKIALDSPKVKSQDDVKNLQFASNTNIFNNVRDSNWMKNFDPVNIEDLAVNNKKVLELEEWMKNTCLKSNNNILLLSGPVGCGKTASIQTLASKYNIKITEWITPLDIEYPSEYGEYEFKEPQTKKFLEFIINSANYTSLVDNNSCKLVLVEDFPNIFMRTPAEFTEVLTQYKQRAKSPIVFICSESHTDTKNTSFNLFSSSLKEQFQIHHIMFNAVTLTGLKAALKRASAIMNSKFSSTYNNPTNEIIDSVVNSSGGDVRSAILNLHFACLKGSTCNLETSIIKEKESKSKTTTRRKKNVSNKFMTLGKDQTVSILHGVGRVLNPKETVTENGHKTLTHNPKDIIEQFLSHPSSFVNFLHENYLPHFSGTYDVDEAATALSDADCMLAEWREQICQEYGLYTAVSGLMLANKSPVPAWNPVRGPKNMKVIYPTLQELSLLDPNVLYKGKTLVTDYSTYHKIISS</sequence>
<gene>
    <name evidence="8" type="ORF">KGM_206483</name>
</gene>
<name>A0A212ERE7_DANPL</name>
<organism evidence="8 9">
    <name type="scientific">Danaus plexippus plexippus</name>
    <dbReference type="NCBI Taxonomy" id="278856"/>
    <lineage>
        <taxon>Eukaryota</taxon>
        <taxon>Metazoa</taxon>
        <taxon>Ecdysozoa</taxon>
        <taxon>Arthropoda</taxon>
        <taxon>Hexapoda</taxon>
        <taxon>Insecta</taxon>
        <taxon>Pterygota</taxon>
        <taxon>Neoptera</taxon>
        <taxon>Endopterygota</taxon>
        <taxon>Lepidoptera</taxon>
        <taxon>Glossata</taxon>
        <taxon>Ditrysia</taxon>
        <taxon>Papilionoidea</taxon>
        <taxon>Nymphalidae</taxon>
        <taxon>Danainae</taxon>
        <taxon>Danaini</taxon>
        <taxon>Danaina</taxon>
        <taxon>Danaus</taxon>
        <taxon>Danaus</taxon>
    </lineage>
</organism>
<dbReference type="GO" id="GO:0003682">
    <property type="term" value="F:chromatin binding"/>
    <property type="evidence" value="ECO:0007669"/>
    <property type="project" value="TreeGrafter"/>
</dbReference>
<accession>A0A212ERE7</accession>